<dbReference type="PANTHER" id="PTHR36174">
    <property type="entry name" value="LIPID II:GLYCINE GLYCYLTRANSFERASE"/>
    <property type="match status" value="1"/>
</dbReference>
<dbReference type="AlphaFoldDB" id="A0A3D8MGU7"/>
<dbReference type="InterPro" id="IPR050644">
    <property type="entry name" value="PG_Glycine_Bridge_Synth"/>
</dbReference>
<evidence type="ECO:0000313" key="8">
    <source>
        <dbReference type="EMBL" id="RDV29428.1"/>
    </source>
</evidence>
<reference evidence="9" key="1">
    <citation type="submission" date="2018-08" db="EMBL/GenBank/DDBJ databases">
        <authorList>
            <person name="Zhang J."/>
            <person name="Du Z.-J."/>
        </authorList>
    </citation>
    <scope>NUCLEOTIDE SEQUENCE [LARGE SCALE GENOMIC DNA]</scope>
    <source>
        <strain evidence="9">KCTC 52655</strain>
    </source>
</reference>
<dbReference type="GO" id="GO:0008360">
    <property type="term" value="P:regulation of cell shape"/>
    <property type="evidence" value="ECO:0007669"/>
    <property type="project" value="UniProtKB-KW"/>
</dbReference>
<dbReference type="SUPFAM" id="SSF55729">
    <property type="entry name" value="Acyl-CoA N-acyltransferases (Nat)"/>
    <property type="match status" value="1"/>
</dbReference>
<evidence type="ECO:0000256" key="2">
    <source>
        <dbReference type="ARBA" id="ARBA00022679"/>
    </source>
</evidence>
<protein>
    <submittedName>
        <fullName evidence="8">GNAT family N-acetyltransferase</fullName>
    </submittedName>
</protein>
<proteinExistence type="inferred from homology"/>
<dbReference type="OrthoDB" id="9773932at2"/>
<name>A0A3D8MGU7_9ALTE</name>
<organism evidence="8 9">
    <name type="scientific">Alteromonas aestuariivivens</name>
    <dbReference type="NCBI Taxonomy" id="1938339"/>
    <lineage>
        <taxon>Bacteria</taxon>
        <taxon>Pseudomonadati</taxon>
        <taxon>Pseudomonadota</taxon>
        <taxon>Gammaproteobacteria</taxon>
        <taxon>Alteromonadales</taxon>
        <taxon>Alteromonadaceae</taxon>
        <taxon>Alteromonas/Salinimonas group</taxon>
        <taxon>Alteromonas</taxon>
    </lineage>
</organism>
<comment type="caution">
    <text evidence="8">The sequence shown here is derived from an EMBL/GenBank/DDBJ whole genome shotgun (WGS) entry which is preliminary data.</text>
</comment>
<evidence type="ECO:0000256" key="5">
    <source>
        <dbReference type="ARBA" id="ARBA00023315"/>
    </source>
</evidence>
<gene>
    <name evidence="8" type="ORF">DXV75_01695</name>
</gene>
<evidence type="ECO:0000259" key="7">
    <source>
        <dbReference type="Pfam" id="PF13480"/>
    </source>
</evidence>
<dbReference type="GO" id="GO:0016755">
    <property type="term" value="F:aminoacyltransferase activity"/>
    <property type="evidence" value="ECO:0007669"/>
    <property type="project" value="InterPro"/>
</dbReference>
<comment type="similarity">
    <text evidence="1">Belongs to the FemABX family.</text>
</comment>
<evidence type="ECO:0000256" key="1">
    <source>
        <dbReference type="ARBA" id="ARBA00009943"/>
    </source>
</evidence>
<keyword evidence="2 8" id="KW-0808">Transferase</keyword>
<evidence type="ECO:0000256" key="3">
    <source>
        <dbReference type="ARBA" id="ARBA00022960"/>
    </source>
</evidence>
<evidence type="ECO:0000313" key="9">
    <source>
        <dbReference type="Proteomes" id="UP000256561"/>
    </source>
</evidence>
<evidence type="ECO:0000256" key="4">
    <source>
        <dbReference type="ARBA" id="ARBA00022984"/>
    </source>
</evidence>
<keyword evidence="9" id="KW-1185">Reference proteome</keyword>
<keyword evidence="6" id="KW-0961">Cell wall biogenesis/degradation</keyword>
<keyword evidence="3" id="KW-0133">Cell shape</keyword>
<dbReference type="GO" id="GO:0009252">
    <property type="term" value="P:peptidoglycan biosynthetic process"/>
    <property type="evidence" value="ECO:0007669"/>
    <property type="project" value="UniProtKB-KW"/>
</dbReference>
<dbReference type="InterPro" id="IPR003447">
    <property type="entry name" value="FEMABX"/>
</dbReference>
<dbReference type="GO" id="GO:0071555">
    <property type="term" value="P:cell wall organization"/>
    <property type="evidence" value="ECO:0007669"/>
    <property type="project" value="UniProtKB-KW"/>
</dbReference>
<sequence>MAWNAYVAADPLATPYHRFEWQRAVNQAYGHPIAGLMALSKSTNAVVGVLPAIQMNIPFAGRKICALPYCDAGYGLADSPEILAAMRNGLIEFNQRQSGKYVEIRDVTQTPMDSGAMQGQKVRMLLTLPESSEALLASFKSKLRSQIRKAEKNGLTVSLGTQSEFIEAFYQVYARNMRDLGSPVHKQAWFEQIIRHYGDNALISVVYKGEHPAGAGLILKNGSSACIPWASTLREYNPLAPNMLLYWSLLEHCADNGIRLFDFGRSTYEEGTYRFKKQWGAEPQLLLWKKFNHQAQPLADSGRESGSGSLRAMVENTWRKLPLGFTIKAGALIRPYISL</sequence>
<dbReference type="PROSITE" id="PS51191">
    <property type="entry name" value="FEMABX"/>
    <property type="match status" value="1"/>
</dbReference>
<dbReference type="InterPro" id="IPR016181">
    <property type="entry name" value="Acyl_CoA_acyltransferase"/>
</dbReference>
<accession>A0A3D8MGU7</accession>
<dbReference type="Pfam" id="PF13480">
    <property type="entry name" value="Acetyltransf_6"/>
    <property type="match status" value="1"/>
</dbReference>
<dbReference type="Proteomes" id="UP000256561">
    <property type="component" value="Unassembled WGS sequence"/>
</dbReference>
<evidence type="ECO:0000256" key="6">
    <source>
        <dbReference type="ARBA" id="ARBA00023316"/>
    </source>
</evidence>
<keyword evidence="5" id="KW-0012">Acyltransferase</keyword>
<dbReference type="EMBL" id="QRHA01000001">
    <property type="protein sequence ID" value="RDV29428.1"/>
    <property type="molecule type" value="Genomic_DNA"/>
</dbReference>
<dbReference type="InterPro" id="IPR038740">
    <property type="entry name" value="BioF2-like_GNAT_dom"/>
</dbReference>
<dbReference type="Gene3D" id="3.40.630.30">
    <property type="match status" value="1"/>
</dbReference>
<feature type="domain" description="BioF2-like acetyltransferase" evidence="7">
    <location>
        <begin position="138"/>
        <end position="277"/>
    </location>
</feature>
<keyword evidence="4" id="KW-0573">Peptidoglycan synthesis</keyword>
<dbReference type="PANTHER" id="PTHR36174:SF1">
    <property type="entry name" value="LIPID II:GLYCINE GLYCYLTRANSFERASE"/>
    <property type="match status" value="1"/>
</dbReference>